<protein>
    <recommendedName>
        <fullName evidence="4">Dolichyl-phosphate-mannose-protein mannosyltransferase</fullName>
    </recommendedName>
</protein>
<feature type="transmembrane region" description="Helical" evidence="1">
    <location>
        <begin position="288"/>
        <end position="311"/>
    </location>
</feature>
<feature type="transmembrane region" description="Helical" evidence="1">
    <location>
        <begin position="114"/>
        <end position="133"/>
    </location>
</feature>
<dbReference type="AlphaFoldDB" id="A0A1D9P3U8"/>
<evidence type="ECO:0000256" key="1">
    <source>
        <dbReference type="SAM" id="Phobius"/>
    </source>
</evidence>
<feature type="transmembrane region" description="Helical" evidence="1">
    <location>
        <begin position="170"/>
        <end position="187"/>
    </location>
</feature>
<sequence>MKEKVKGNIDKIIGMALFILACFFLVRSFFLSMSTDIWYDELFSMRFANSSVAELVSRTARDVHPPLYYLILKGFLVFFGKGTGVPLEIIAKMVSIVPLILLFIYSMTVIRKRFGLLTAGLFSFMVVSMPALPEYTTEIRMYTWALFFVTAALLHGFNLMRDMLEGKAKWDLGNGFALWLYGTAAAYTHYYAALSVGIIYGIIFIWMLVTYLKNMKDPDHKGKIGAKAFAMLIICGNLTVVSYIPWISALLSQVKQVSGSYWIQPVGLRSFGSVIKYLFSGYFSNSKVTVVLAVIMFLFVAALFVLSFMKFIKEKEIESCEQFFAFLVLPVLVVFGIVVSILLRPVFANRYMIPALGCFYLAVAIGIGEYFKNSAKKVLKISYCLFTVIVVIVGCVDFKAFIGNEEYRQVNMDKTLEFFASLDPDTVIISNFDHVQGLLDYYLNSGAYSEDQYGIYLYYAEPETLVKEMGTGLYTIEDSIDIENYLLSGKKVLFLGSFNSREVLLEEWYNDYGITSENLGSYLMERYWFDVFELSL</sequence>
<gene>
    <name evidence="2" type="ORF">bhn_I2140</name>
</gene>
<evidence type="ECO:0000313" key="3">
    <source>
        <dbReference type="Proteomes" id="UP000179284"/>
    </source>
</evidence>
<keyword evidence="3" id="KW-1185">Reference proteome</keyword>
<name>A0A1D9P3U8_9FIRM</name>
<feature type="transmembrane region" description="Helical" evidence="1">
    <location>
        <begin position="139"/>
        <end position="158"/>
    </location>
</feature>
<feature type="transmembrane region" description="Helical" evidence="1">
    <location>
        <begin position="89"/>
        <end position="107"/>
    </location>
</feature>
<dbReference type="Proteomes" id="UP000179284">
    <property type="component" value="Chromosome I"/>
</dbReference>
<reference evidence="3" key="1">
    <citation type="submission" date="2016-10" db="EMBL/GenBank/DDBJ databases">
        <title>The complete genome sequence of the rumen bacterium Butyrivibrio hungatei MB2003.</title>
        <authorList>
            <person name="Palevich N."/>
            <person name="Kelly W.J."/>
            <person name="Leahy S.C."/>
            <person name="Altermann E."/>
            <person name="Rakonjac J."/>
            <person name="Attwood G.T."/>
        </authorList>
    </citation>
    <scope>NUCLEOTIDE SEQUENCE [LARGE SCALE GENOMIC DNA]</scope>
    <source>
        <strain evidence="3">MB2003</strain>
    </source>
</reference>
<feature type="transmembrane region" description="Helical" evidence="1">
    <location>
        <begin position="224"/>
        <end position="246"/>
    </location>
</feature>
<dbReference type="PROSITE" id="PS51257">
    <property type="entry name" value="PROKAR_LIPOPROTEIN"/>
    <property type="match status" value="1"/>
</dbReference>
<evidence type="ECO:0000313" key="2">
    <source>
        <dbReference type="EMBL" id="AOZ97173.1"/>
    </source>
</evidence>
<keyword evidence="1" id="KW-0812">Transmembrane</keyword>
<proteinExistence type="predicted"/>
<feature type="transmembrane region" description="Helical" evidence="1">
    <location>
        <begin position="351"/>
        <end position="371"/>
    </location>
</feature>
<keyword evidence="1" id="KW-0472">Membrane</keyword>
<dbReference type="KEGG" id="bhu:bhn_I2140"/>
<organism evidence="2 3">
    <name type="scientific">Butyrivibrio hungatei</name>
    <dbReference type="NCBI Taxonomy" id="185008"/>
    <lineage>
        <taxon>Bacteria</taxon>
        <taxon>Bacillati</taxon>
        <taxon>Bacillota</taxon>
        <taxon>Clostridia</taxon>
        <taxon>Lachnospirales</taxon>
        <taxon>Lachnospiraceae</taxon>
        <taxon>Butyrivibrio</taxon>
    </lineage>
</organism>
<evidence type="ECO:0008006" key="4">
    <source>
        <dbReference type="Google" id="ProtNLM"/>
    </source>
</evidence>
<feature type="transmembrane region" description="Helical" evidence="1">
    <location>
        <begin position="323"/>
        <end position="345"/>
    </location>
</feature>
<keyword evidence="1" id="KW-1133">Transmembrane helix</keyword>
<feature type="transmembrane region" description="Helical" evidence="1">
    <location>
        <begin position="383"/>
        <end position="402"/>
    </location>
</feature>
<feature type="transmembrane region" description="Helical" evidence="1">
    <location>
        <begin position="193"/>
        <end position="212"/>
    </location>
</feature>
<dbReference type="RefSeq" id="WP_071176794.1">
    <property type="nucleotide sequence ID" value="NZ_CP017831.1"/>
</dbReference>
<accession>A0A1D9P3U8</accession>
<feature type="transmembrane region" description="Helical" evidence="1">
    <location>
        <begin position="12"/>
        <end position="30"/>
    </location>
</feature>
<dbReference type="EMBL" id="CP017831">
    <property type="protein sequence ID" value="AOZ97173.1"/>
    <property type="molecule type" value="Genomic_DNA"/>
</dbReference>